<accession>A0A2A2L2V4</accession>
<dbReference type="InterPro" id="IPR003142">
    <property type="entry name" value="BPL_C"/>
</dbReference>
<dbReference type="GO" id="GO:0004077">
    <property type="term" value="F:biotin--[biotin carboxyl-carrier protein] ligase activity"/>
    <property type="evidence" value="ECO:0007669"/>
    <property type="project" value="InterPro"/>
</dbReference>
<feature type="compositionally biased region" description="Polar residues" evidence="3">
    <location>
        <begin position="513"/>
        <end position="525"/>
    </location>
</feature>
<feature type="region of interest" description="Disordered" evidence="3">
    <location>
        <begin position="493"/>
        <end position="531"/>
    </location>
</feature>
<dbReference type="InterPro" id="IPR004143">
    <property type="entry name" value="BPL_LPL_catalytic"/>
</dbReference>
<dbReference type="SUPFAM" id="SSF55681">
    <property type="entry name" value="Class II aaRS and biotin synthetases"/>
    <property type="match status" value="1"/>
</dbReference>
<comment type="caution">
    <text evidence="5">The sequence shown here is derived from an EMBL/GenBank/DDBJ whole genome shotgun (WGS) entry which is preliminary data.</text>
</comment>
<dbReference type="PANTHER" id="PTHR12835:SF5">
    <property type="entry name" value="BIOTIN--PROTEIN LIGASE"/>
    <property type="match status" value="1"/>
</dbReference>
<dbReference type="GO" id="GO:0005737">
    <property type="term" value="C:cytoplasm"/>
    <property type="evidence" value="ECO:0007669"/>
    <property type="project" value="TreeGrafter"/>
</dbReference>
<dbReference type="OrthoDB" id="10250105at2759"/>
<evidence type="ECO:0000256" key="2">
    <source>
        <dbReference type="ARBA" id="ARBA00022598"/>
    </source>
</evidence>
<evidence type="ECO:0000256" key="3">
    <source>
        <dbReference type="SAM" id="MobiDB-lite"/>
    </source>
</evidence>
<dbReference type="PROSITE" id="PS51733">
    <property type="entry name" value="BPL_LPL_CATALYTIC"/>
    <property type="match status" value="1"/>
</dbReference>
<dbReference type="AlphaFoldDB" id="A0A2A2L2V4"/>
<name>A0A2A2L2V4_9BILA</name>
<dbReference type="Gene3D" id="3.30.930.10">
    <property type="entry name" value="Bira Bifunctional Protein, Domain 2"/>
    <property type="match status" value="1"/>
</dbReference>
<organism evidence="5 6">
    <name type="scientific">Diploscapter pachys</name>
    <dbReference type="NCBI Taxonomy" id="2018661"/>
    <lineage>
        <taxon>Eukaryota</taxon>
        <taxon>Metazoa</taxon>
        <taxon>Ecdysozoa</taxon>
        <taxon>Nematoda</taxon>
        <taxon>Chromadorea</taxon>
        <taxon>Rhabditida</taxon>
        <taxon>Rhabditina</taxon>
        <taxon>Rhabditomorpha</taxon>
        <taxon>Rhabditoidea</taxon>
        <taxon>Rhabditidae</taxon>
        <taxon>Diploscapter</taxon>
    </lineage>
</organism>
<dbReference type="PANTHER" id="PTHR12835">
    <property type="entry name" value="BIOTIN PROTEIN LIGASE"/>
    <property type="match status" value="1"/>
</dbReference>
<feature type="region of interest" description="Disordered" evidence="3">
    <location>
        <begin position="368"/>
        <end position="404"/>
    </location>
</feature>
<dbReference type="Pfam" id="PF03099">
    <property type="entry name" value="BPL_LplA_LipB"/>
    <property type="match status" value="1"/>
</dbReference>
<gene>
    <name evidence="5" type="ORF">WR25_14987</name>
</gene>
<dbReference type="Proteomes" id="UP000218231">
    <property type="component" value="Unassembled WGS sequence"/>
</dbReference>
<dbReference type="Pfam" id="PF02237">
    <property type="entry name" value="BPL_C"/>
    <property type="match status" value="1"/>
</dbReference>
<comment type="similarity">
    <text evidence="1">Belongs to the biotin--protein ligase family.</text>
</comment>
<evidence type="ECO:0000259" key="4">
    <source>
        <dbReference type="PROSITE" id="PS51733"/>
    </source>
</evidence>
<dbReference type="NCBIfam" id="TIGR00121">
    <property type="entry name" value="birA_ligase"/>
    <property type="match status" value="1"/>
</dbReference>
<keyword evidence="2" id="KW-0436">Ligase</keyword>
<evidence type="ECO:0000256" key="1">
    <source>
        <dbReference type="ARBA" id="ARBA00009934"/>
    </source>
</evidence>
<feature type="compositionally biased region" description="Basic and acidic residues" evidence="3">
    <location>
        <begin position="591"/>
        <end position="605"/>
    </location>
</feature>
<feature type="region of interest" description="Disordered" evidence="3">
    <location>
        <begin position="565"/>
        <end position="640"/>
    </location>
</feature>
<proteinExistence type="inferred from homology"/>
<protein>
    <recommendedName>
        <fullName evidence="4">BPL/LPL catalytic domain-containing protein</fullName>
    </recommendedName>
</protein>
<evidence type="ECO:0000313" key="6">
    <source>
        <dbReference type="Proteomes" id="UP000218231"/>
    </source>
</evidence>
<feature type="compositionally biased region" description="Basic and acidic residues" evidence="3">
    <location>
        <begin position="368"/>
        <end position="396"/>
    </location>
</feature>
<feature type="domain" description="BPL/LPL catalytic" evidence="4">
    <location>
        <begin position="977"/>
        <end position="1163"/>
    </location>
</feature>
<dbReference type="InterPro" id="IPR004408">
    <property type="entry name" value="Biotin_CoA_COase_ligase"/>
</dbReference>
<dbReference type="EMBL" id="LIAE01007262">
    <property type="protein sequence ID" value="PAV80494.1"/>
    <property type="molecule type" value="Genomic_DNA"/>
</dbReference>
<feature type="compositionally biased region" description="Basic and acidic residues" evidence="3">
    <location>
        <begin position="628"/>
        <end position="637"/>
    </location>
</feature>
<keyword evidence="6" id="KW-1185">Reference proteome</keyword>
<evidence type="ECO:0000313" key="5">
    <source>
        <dbReference type="EMBL" id="PAV80494.1"/>
    </source>
</evidence>
<reference evidence="5 6" key="1">
    <citation type="journal article" date="2017" name="Curr. Biol.">
        <title>Genome architecture and evolution of a unichromosomal asexual nematode.</title>
        <authorList>
            <person name="Fradin H."/>
            <person name="Zegar C."/>
            <person name="Gutwein M."/>
            <person name="Lucas J."/>
            <person name="Kovtun M."/>
            <person name="Corcoran D."/>
            <person name="Baugh L.R."/>
            <person name="Kiontke K."/>
            <person name="Gunsalus K."/>
            <person name="Fitch D.H."/>
            <person name="Piano F."/>
        </authorList>
    </citation>
    <scope>NUCLEOTIDE SEQUENCE [LARGE SCALE GENOMIC DNA]</scope>
    <source>
        <strain evidence="5">PF1309</strain>
    </source>
</reference>
<dbReference type="InterPro" id="IPR045864">
    <property type="entry name" value="aa-tRNA-synth_II/BPL/LPL"/>
</dbReference>
<dbReference type="CDD" id="cd16442">
    <property type="entry name" value="BPL"/>
    <property type="match status" value="1"/>
</dbReference>
<dbReference type="STRING" id="2018661.A0A2A2L2V4"/>
<sequence>MITLVWSLISSLSEVQQKRQLAELLRNFFSQQKHARDKKTLVWRLIRDTYHQYLEPSANNSGLIRHASESHLTTDLIFRNDQITVHSETAEDLRPSQWRFGTSLEANSDQVYFIVETNHRRDDGPRQLNTIQEEGRQLFLDSCCERIAWHRTRLESLYTCSFAQFVEVVFAFSEGFLSENHASAVVVTLYTLYAPPDGTISLSSSPSRTFTEKSLTSSINGQFSRALPLLEQLFWGDVESLCRHSSESALNSLRSSSRSDSGNLSLRYNRLSTGRNPWAQPLSSSSFSSNAAEFRLQFVDRLDSLLQSRPSRFDCSHELPPFIKFLDSERRATQRSNHRLSHSLPSSRRNTRNMERLELELLSQDEVGVRHRDNAKEKAEAARGKVDSEKKQKNENTENGEESFNLATAAPGEKENCKVAKIMANKSGFKNNARTPCCSFDSEKEVADFAGEDSLRAEFMSTVDKLRHIDSTIRGDEDTPLWLQKQLANFTSSSVPIKENGSEPNQEERKEVNGSSTTVRRNSGANKYPLPVPHVEISYNECESTLVPQSESSAGKYCVISRENEGSTEVTLPVNNRERAEARHSQSLRQNRRDEEAKHNKDENRLPILVKSPRRHSSAVAPGSRSEVNNKERHRSISPDCHPPWQFYERRSLKAFSNDSNSLFSRKLSVTGYLQKRRQSAASVSSLRAMAKPPSILVYTANDSALFARIRANLSSYLATDEYTVFNISAESIRKQPWIEPSTACLVIAQTRELDDAAWHKMQLYFNQTGKIIFVCQNHLLSSLTHCDSTKQQADLLKMAFGPCKTRAMSKDFEKFLKKSLKKLLKTEEVNEKFAAKDLNGGFSYTVVLKKDKDQPLLLYMHNNNSHHASAVFSDATTDQLLSPASRLLRDLISSVGVAVCDVAIPELTKAGIRYGEEIGQTPKLFFRKSEVASQQGMPEPKDVLLPVEVMSNAQLLKEPSATSDDSFDFNAYFNKLSTQTMGRFLLHVPVTMTTMDVSQSLNDCIPTLDGAIVIADQQVKGKGRGNNEFISPVGAAMFTFSFCLPSSCNLSRNPSFIQHVFAVALVDATRRLSGHEDFPLFIKWPNDFYFNRSYKVGGMLATCRCRDDSLLVTIGAGINVSNGKPTVCLNDMLPENSENPLKREEVIAETLNRFQYWLTIYEMKGDKDVLKKYYEFWLHNGQNITLEDLGEKVIIQGLDKYGYLQVRSKTNPSKIFSVGDDGNTFDMFKGLIRHKT</sequence>